<keyword evidence="7" id="KW-0653">Protein transport</keyword>
<dbReference type="InterPro" id="IPR003400">
    <property type="entry name" value="ExbD"/>
</dbReference>
<keyword evidence="7" id="KW-0813">Transport</keyword>
<evidence type="ECO:0000256" key="2">
    <source>
        <dbReference type="ARBA" id="ARBA00005811"/>
    </source>
</evidence>
<evidence type="ECO:0000256" key="7">
    <source>
        <dbReference type="RuleBase" id="RU003879"/>
    </source>
</evidence>
<dbReference type="GO" id="GO:0015031">
    <property type="term" value="P:protein transport"/>
    <property type="evidence" value="ECO:0007669"/>
    <property type="project" value="UniProtKB-KW"/>
</dbReference>
<evidence type="ECO:0000313" key="9">
    <source>
        <dbReference type="EMBL" id="QDT53776.1"/>
    </source>
</evidence>
<dbReference type="RefSeq" id="WP_145029257.1">
    <property type="nucleotide sequence ID" value="NZ_CP036271.1"/>
</dbReference>
<evidence type="ECO:0000256" key="5">
    <source>
        <dbReference type="ARBA" id="ARBA00022989"/>
    </source>
</evidence>
<dbReference type="Pfam" id="PF02472">
    <property type="entry name" value="ExbD"/>
    <property type="match status" value="1"/>
</dbReference>
<accession>A0A517SCF5</accession>
<comment type="similarity">
    <text evidence="2 7">Belongs to the ExbD/TolR family.</text>
</comment>
<sequence length="150" mass="16525">MSASSDTSIEPNLTPILDMVFQLITFFMLVVNFKGGALDMSLELPVLGSARPLDTGGVEAVMVINLDSEGVFKLYGNVMDLKSYIEGEARAEVAKMQKTKSGFQAGQELPTMVAIRADRRTPFRVLNDAIKTCQEYGYRKFSLNAMNRSS</sequence>
<evidence type="ECO:0000256" key="1">
    <source>
        <dbReference type="ARBA" id="ARBA00004162"/>
    </source>
</evidence>
<comment type="subcellular location">
    <subcellularLocation>
        <location evidence="1">Cell membrane</location>
        <topology evidence="1">Single-pass membrane protein</topology>
    </subcellularLocation>
    <subcellularLocation>
        <location evidence="7">Cell membrane</location>
        <topology evidence="7">Single-pass type II membrane protein</topology>
    </subcellularLocation>
</comment>
<feature type="transmembrane region" description="Helical" evidence="8">
    <location>
        <begin position="12"/>
        <end position="31"/>
    </location>
</feature>
<protein>
    <submittedName>
        <fullName evidence="9">Biopolymer transport protein ExbD/TolR</fullName>
    </submittedName>
</protein>
<dbReference type="KEGG" id="ccos:Pan44_17990"/>
<dbReference type="Proteomes" id="UP000315700">
    <property type="component" value="Chromosome"/>
</dbReference>
<evidence type="ECO:0000256" key="3">
    <source>
        <dbReference type="ARBA" id="ARBA00022475"/>
    </source>
</evidence>
<keyword evidence="4 7" id="KW-0812">Transmembrane</keyword>
<dbReference type="OrthoDB" id="284492at2"/>
<evidence type="ECO:0000256" key="6">
    <source>
        <dbReference type="ARBA" id="ARBA00023136"/>
    </source>
</evidence>
<reference evidence="9 10" key="1">
    <citation type="submission" date="2019-02" db="EMBL/GenBank/DDBJ databases">
        <title>Deep-cultivation of Planctomycetes and their phenomic and genomic characterization uncovers novel biology.</title>
        <authorList>
            <person name="Wiegand S."/>
            <person name="Jogler M."/>
            <person name="Boedeker C."/>
            <person name="Pinto D."/>
            <person name="Vollmers J."/>
            <person name="Rivas-Marin E."/>
            <person name="Kohn T."/>
            <person name="Peeters S.H."/>
            <person name="Heuer A."/>
            <person name="Rast P."/>
            <person name="Oberbeckmann S."/>
            <person name="Bunk B."/>
            <person name="Jeske O."/>
            <person name="Meyerdierks A."/>
            <person name="Storesund J.E."/>
            <person name="Kallscheuer N."/>
            <person name="Luecker S."/>
            <person name="Lage O.M."/>
            <person name="Pohl T."/>
            <person name="Merkel B.J."/>
            <person name="Hornburger P."/>
            <person name="Mueller R.-W."/>
            <person name="Bruemmer F."/>
            <person name="Labrenz M."/>
            <person name="Spormann A.M."/>
            <person name="Op den Camp H."/>
            <person name="Overmann J."/>
            <person name="Amann R."/>
            <person name="Jetten M.S.M."/>
            <person name="Mascher T."/>
            <person name="Medema M.H."/>
            <person name="Devos D.P."/>
            <person name="Kaster A.-K."/>
            <person name="Ovreas L."/>
            <person name="Rohde M."/>
            <person name="Galperin M.Y."/>
            <person name="Jogler C."/>
        </authorList>
    </citation>
    <scope>NUCLEOTIDE SEQUENCE [LARGE SCALE GENOMIC DNA]</scope>
    <source>
        <strain evidence="9 10">Pan44</strain>
    </source>
</reference>
<dbReference type="PANTHER" id="PTHR30558">
    <property type="entry name" value="EXBD MEMBRANE COMPONENT OF PMF-DRIVEN MACROMOLECULE IMPORT SYSTEM"/>
    <property type="match status" value="1"/>
</dbReference>
<dbReference type="EMBL" id="CP036271">
    <property type="protein sequence ID" value="QDT53776.1"/>
    <property type="molecule type" value="Genomic_DNA"/>
</dbReference>
<name>A0A517SCF5_9PLAN</name>
<keyword evidence="6 8" id="KW-0472">Membrane</keyword>
<dbReference type="AlphaFoldDB" id="A0A517SCF5"/>
<proteinExistence type="inferred from homology"/>
<keyword evidence="5 8" id="KW-1133">Transmembrane helix</keyword>
<evidence type="ECO:0000256" key="4">
    <source>
        <dbReference type="ARBA" id="ARBA00022692"/>
    </source>
</evidence>
<keyword evidence="10" id="KW-1185">Reference proteome</keyword>
<dbReference type="GO" id="GO:0005886">
    <property type="term" value="C:plasma membrane"/>
    <property type="evidence" value="ECO:0007669"/>
    <property type="project" value="UniProtKB-SubCell"/>
</dbReference>
<keyword evidence="3" id="KW-1003">Cell membrane</keyword>
<organism evidence="9 10">
    <name type="scientific">Caulifigura coniformis</name>
    <dbReference type="NCBI Taxonomy" id="2527983"/>
    <lineage>
        <taxon>Bacteria</taxon>
        <taxon>Pseudomonadati</taxon>
        <taxon>Planctomycetota</taxon>
        <taxon>Planctomycetia</taxon>
        <taxon>Planctomycetales</taxon>
        <taxon>Planctomycetaceae</taxon>
        <taxon>Caulifigura</taxon>
    </lineage>
</organism>
<dbReference type="PANTHER" id="PTHR30558:SF3">
    <property type="entry name" value="BIOPOLYMER TRANSPORT PROTEIN EXBD-RELATED"/>
    <property type="match status" value="1"/>
</dbReference>
<dbReference type="GO" id="GO:0022857">
    <property type="term" value="F:transmembrane transporter activity"/>
    <property type="evidence" value="ECO:0007669"/>
    <property type="project" value="InterPro"/>
</dbReference>
<gene>
    <name evidence="9" type="ORF">Pan44_17990</name>
</gene>
<evidence type="ECO:0000256" key="8">
    <source>
        <dbReference type="SAM" id="Phobius"/>
    </source>
</evidence>
<evidence type="ECO:0000313" key="10">
    <source>
        <dbReference type="Proteomes" id="UP000315700"/>
    </source>
</evidence>
<dbReference type="InParanoid" id="A0A517SCF5"/>